<dbReference type="Proteomes" id="UP000533953">
    <property type="component" value="Unassembled WGS sequence"/>
</dbReference>
<dbReference type="RefSeq" id="WP_185401382.1">
    <property type="nucleotide sequence ID" value="NZ_JAARQY010000012.1"/>
</dbReference>
<protein>
    <submittedName>
        <fullName evidence="1">Uncharacterized protein</fullName>
    </submittedName>
</protein>
<organism evidence="1 2">
    <name type="scientific">Listeria booriae</name>
    <dbReference type="NCBI Taxonomy" id="1552123"/>
    <lineage>
        <taxon>Bacteria</taxon>
        <taxon>Bacillati</taxon>
        <taxon>Bacillota</taxon>
        <taxon>Bacilli</taxon>
        <taxon>Bacillales</taxon>
        <taxon>Listeriaceae</taxon>
        <taxon>Listeria</taxon>
    </lineage>
</organism>
<sequence>MKIIGIHPSGRSIVIESQGTMYRYETSIGKGQESTLSRAKFSARYESFTATEKRQGMDVGSWKWREVYK</sequence>
<dbReference type="AlphaFoldDB" id="A0A7X0XDY5"/>
<gene>
    <name evidence="1" type="ORF">HCI99_11355</name>
</gene>
<proteinExistence type="predicted"/>
<name>A0A7X0XDY5_9LIST</name>
<dbReference type="EMBL" id="JAASTX010000014">
    <property type="protein sequence ID" value="MBC1492435.1"/>
    <property type="molecule type" value="Genomic_DNA"/>
</dbReference>
<evidence type="ECO:0000313" key="2">
    <source>
        <dbReference type="Proteomes" id="UP000533953"/>
    </source>
</evidence>
<accession>A0A7X0XDY5</accession>
<comment type="caution">
    <text evidence="1">The sequence shown here is derived from an EMBL/GenBank/DDBJ whole genome shotgun (WGS) entry which is preliminary data.</text>
</comment>
<reference evidence="1 2" key="1">
    <citation type="submission" date="2020-03" db="EMBL/GenBank/DDBJ databases">
        <title>Soil Listeria distribution.</title>
        <authorList>
            <person name="Liao J."/>
            <person name="Wiedmann M."/>
        </authorList>
    </citation>
    <scope>NUCLEOTIDE SEQUENCE [LARGE SCALE GENOMIC DNA]</scope>
    <source>
        <strain evidence="1 2">FSL L7-1547</strain>
    </source>
</reference>
<evidence type="ECO:0000313" key="1">
    <source>
        <dbReference type="EMBL" id="MBC1492435.1"/>
    </source>
</evidence>